<keyword evidence="1" id="KW-0131">Cell cycle</keyword>
<gene>
    <name evidence="1" type="ORF">HNP89_001491</name>
</gene>
<dbReference type="Gene3D" id="2.60.40.10">
    <property type="entry name" value="Immunoglobulins"/>
    <property type="match status" value="1"/>
</dbReference>
<evidence type="ECO:0000313" key="2">
    <source>
        <dbReference type="Proteomes" id="UP000522365"/>
    </source>
</evidence>
<accession>A0A7J9P205</accession>
<comment type="caution">
    <text evidence="1">The sequence shown here is derived from an EMBL/GenBank/DDBJ whole genome shotgun (WGS) entry which is preliminary data.</text>
</comment>
<name>A0A7J9P205_METMI</name>
<dbReference type="Proteomes" id="UP000522365">
    <property type="component" value="Unassembled WGS sequence"/>
</dbReference>
<keyword evidence="1" id="KW-0132">Cell division</keyword>
<organism evidence="1 2">
    <name type="scientific">Methanococcus maripaludis</name>
    <name type="common">Methanococcus deltae</name>
    <dbReference type="NCBI Taxonomy" id="39152"/>
    <lineage>
        <taxon>Archaea</taxon>
        <taxon>Methanobacteriati</taxon>
        <taxon>Methanobacteriota</taxon>
        <taxon>Methanomada group</taxon>
        <taxon>Methanococci</taxon>
        <taxon>Methanococcales</taxon>
        <taxon>Methanococcaceae</taxon>
        <taxon>Methanococcus</taxon>
    </lineage>
</organism>
<protein>
    <submittedName>
        <fullName evidence="1">SepF-like predicted cell division protein (DUF552 family)</fullName>
    </submittedName>
</protein>
<dbReference type="GO" id="GO:0051301">
    <property type="term" value="P:cell division"/>
    <property type="evidence" value="ECO:0007669"/>
    <property type="project" value="UniProtKB-KW"/>
</dbReference>
<evidence type="ECO:0000313" key="1">
    <source>
        <dbReference type="EMBL" id="MBA2853515.1"/>
    </source>
</evidence>
<dbReference type="InterPro" id="IPR013783">
    <property type="entry name" value="Ig-like_fold"/>
</dbReference>
<proteinExistence type="predicted"/>
<sequence length="530" mass="57938">MEFNWTPQKSKTFTVVTVLDSSDAISEENETNNQHTEQVSVTERTVSMEIYKKSETENQTVASVKVSGMVENRPCKGYDVYVSLDNLDVVEVNAIGETTNWSITNNTLFITGYEFNEYGEFEIANITFNKTNNSISAIISECALSDSNGYAFNEIFTSNKIVNLKSIENIVVDSNVSDLVNESALETVNNGEFNITKIYFNNSDSIWIPETVENISFTNETLDAMNEAVSNLENIDFDSITSENDVSDIMDEVINNTVVVSNYGFDISNITQETAKDGNNAISELRFTATNTSSKGFAIIRLPVGNLEISEIIVNNGTDNITLEKDNIESTIGWYRLPVDGILEITLIKDPEVTITFSSALPQTTSSSSSSHGGGGGSSYSSDIADDIESKVIKNFVSSATVLFGNGIDEQYAVQLREMVTNANGFTISGNAVIVGGPNANGFAKEYNDQFEIPISNENPGENKGVIQVLKVQDNSGNIVKSYTIVYIAGSDRYGTLAALEYFKTLDELPESPITVEWTANGSVVVEELI</sequence>
<reference evidence="1 2" key="1">
    <citation type="submission" date="2020-07" db="EMBL/GenBank/DDBJ databases">
        <title>Genomic Encyclopedia of Type Strains, Phase IV (KMG-V): Genome sequencing to study the core and pangenomes of soil and plant-associated prokaryotes.</title>
        <authorList>
            <person name="Whitman W."/>
        </authorList>
    </citation>
    <scope>NUCLEOTIDE SEQUENCE [LARGE SCALE GENOMIC DNA]</scope>
    <source>
        <strain evidence="1 2">S1</strain>
    </source>
</reference>
<dbReference type="EMBL" id="JACDUK010000003">
    <property type="protein sequence ID" value="MBA2853515.1"/>
    <property type="molecule type" value="Genomic_DNA"/>
</dbReference>
<dbReference type="AlphaFoldDB" id="A0A7J9P205"/>